<name>A0ABT5EIC5_9BACT</name>
<keyword evidence="2" id="KW-1185">Reference proteome</keyword>
<proteinExistence type="predicted"/>
<dbReference type="RefSeq" id="WP_271916878.1">
    <property type="nucleotide sequence ID" value="NZ_JAQNDO010000001.1"/>
</dbReference>
<protein>
    <submittedName>
        <fullName evidence="1">Uncharacterized protein</fullName>
    </submittedName>
</protein>
<comment type="caution">
    <text evidence="1">The sequence shown here is derived from an EMBL/GenBank/DDBJ whole genome shotgun (WGS) entry which is preliminary data.</text>
</comment>
<evidence type="ECO:0000313" key="1">
    <source>
        <dbReference type="EMBL" id="MDC0741563.1"/>
    </source>
</evidence>
<accession>A0ABT5EIC5</accession>
<dbReference type="EMBL" id="JAQNDO010000001">
    <property type="protein sequence ID" value="MDC0741563.1"/>
    <property type="molecule type" value="Genomic_DNA"/>
</dbReference>
<organism evidence="1 2">
    <name type="scientific">Polyangium mundeleinium</name>
    <dbReference type="NCBI Taxonomy" id="2995306"/>
    <lineage>
        <taxon>Bacteria</taxon>
        <taxon>Pseudomonadati</taxon>
        <taxon>Myxococcota</taxon>
        <taxon>Polyangia</taxon>
        <taxon>Polyangiales</taxon>
        <taxon>Polyangiaceae</taxon>
        <taxon>Polyangium</taxon>
    </lineage>
</organism>
<gene>
    <name evidence="1" type="ORF">POL67_09420</name>
</gene>
<dbReference type="Proteomes" id="UP001221411">
    <property type="component" value="Unassembled WGS sequence"/>
</dbReference>
<sequence>MAGSILNPRLGAAVCQGDGDERRPRVVDADGLARLRALEQGGAVDAGRGLVLVEGDRAAGEVAAGPALADFADCGGEIDAGRLGGAGDSLYCGTFNHP</sequence>
<reference evidence="1 2" key="1">
    <citation type="submission" date="2022-11" db="EMBL/GenBank/DDBJ databases">
        <title>Minimal conservation of predation-associated metabolite biosynthetic gene clusters underscores biosynthetic potential of Myxococcota including descriptions for ten novel species: Archangium lansinium sp. nov., Myxococcus landrumus sp. nov., Nannocystis bai.</title>
        <authorList>
            <person name="Ahearne A."/>
            <person name="Stevens C."/>
            <person name="Dowd S."/>
        </authorList>
    </citation>
    <scope>NUCLEOTIDE SEQUENCE [LARGE SCALE GENOMIC DNA]</scope>
    <source>
        <strain evidence="1 2">RJM3</strain>
    </source>
</reference>
<evidence type="ECO:0000313" key="2">
    <source>
        <dbReference type="Proteomes" id="UP001221411"/>
    </source>
</evidence>